<sequence length="295" mass="33723">MSSVRRTQATSKRTAAETTFALIRIKKRKDKGKPTNEASELLEVSKGESELAEARAYKRIHYWSVALLRALCPRPCRDDPVTRSLTFDPLAESKALDLSIWNIIDWLHDTGRRKENEVRKIDLLIKTQPTEDFQKSDRPLEGLQPLAGAHIYYGSWPGKGLNNFPGISFHNRLRPSQVRMRRKRSRVKGLAFQFLSWEYAVRFRIGPSHREKTIAFSKRQSKKMSHLRALRKRNLLPNIGGARKKWFHQDSVPSTDGGVSFLYPLSSSRSGSCASLLVQKQAIAFLTTEYSELVL</sequence>
<organism evidence="1 2">
    <name type="scientific">Populus alba</name>
    <name type="common">White poplar</name>
    <dbReference type="NCBI Taxonomy" id="43335"/>
    <lineage>
        <taxon>Eukaryota</taxon>
        <taxon>Viridiplantae</taxon>
        <taxon>Streptophyta</taxon>
        <taxon>Embryophyta</taxon>
        <taxon>Tracheophyta</taxon>
        <taxon>Spermatophyta</taxon>
        <taxon>Magnoliopsida</taxon>
        <taxon>eudicotyledons</taxon>
        <taxon>Gunneridae</taxon>
        <taxon>Pentapetalae</taxon>
        <taxon>rosids</taxon>
        <taxon>fabids</taxon>
        <taxon>Malpighiales</taxon>
        <taxon>Salicaceae</taxon>
        <taxon>Saliceae</taxon>
        <taxon>Populus</taxon>
    </lineage>
</organism>
<reference evidence="1 2" key="1">
    <citation type="journal article" date="2024" name="Plant Biotechnol. J.">
        <title>Genome and CRISPR/Cas9 system of a widespread forest tree (Populus alba) in the world.</title>
        <authorList>
            <person name="Liu Y.J."/>
            <person name="Jiang P.F."/>
            <person name="Han X.M."/>
            <person name="Li X.Y."/>
            <person name="Wang H.M."/>
            <person name="Wang Y.J."/>
            <person name="Wang X.X."/>
            <person name="Zeng Q.Y."/>
        </authorList>
    </citation>
    <scope>NUCLEOTIDE SEQUENCE [LARGE SCALE GENOMIC DNA]</scope>
    <source>
        <strain evidence="2">cv. PAL-ZL1</strain>
    </source>
</reference>
<dbReference type="EMBL" id="RCHU02000012">
    <property type="protein sequence ID" value="KAL3575129.1"/>
    <property type="molecule type" value="Genomic_DNA"/>
</dbReference>
<accession>A0ACC4B966</accession>
<evidence type="ECO:0000313" key="2">
    <source>
        <dbReference type="Proteomes" id="UP000309997"/>
    </source>
</evidence>
<comment type="caution">
    <text evidence="1">The sequence shown here is derived from an EMBL/GenBank/DDBJ whole genome shotgun (WGS) entry which is preliminary data.</text>
</comment>
<protein>
    <submittedName>
        <fullName evidence="1">Uncharacterized protein</fullName>
    </submittedName>
</protein>
<name>A0ACC4B966_POPAL</name>
<gene>
    <name evidence="1" type="ORF">D5086_023230</name>
</gene>
<dbReference type="Proteomes" id="UP000309997">
    <property type="component" value="Unassembled WGS sequence"/>
</dbReference>
<keyword evidence="2" id="KW-1185">Reference proteome</keyword>
<evidence type="ECO:0000313" key="1">
    <source>
        <dbReference type="EMBL" id="KAL3575129.1"/>
    </source>
</evidence>
<proteinExistence type="predicted"/>